<gene>
    <name evidence="9" type="ORF">A6A05_02995</name>
</gene>
<name>A0A178MLE2_9PROT</name>
<feature type="transmembrane region" description="Helical" evidence="8">
    <location>
        <begin position="255"/>
        <end position="274"/>
    </location>
</feature>
<dbReference type="PANTHER" id="PTHR36838:SF4">
    <property type="entry name" value="AUXIN EFFLUX CARRIER FAMILY PROTEIN"/>
    <property type="match status" value="1"/>
</dbReference>
<dbReference type="RefSeq" id="WP_068502140.1">
    <property type="nucleotide sequence ID" value="NZ_LWQU01000152.1"/>
</dbReference>
<comment type="subcellular location">
    <subcellularLocation>
        <location evidence="1">Cell membrane</location>
        <topology evidence="1">Multi-pass membrane protein</topology>
    </subcellularLocation>
</comment>
<evidence type="ECO:0000256" key="5">
    <source>
        <dbReference type="ARBA" id="ARBA00022692"/>
    </source>
</evidence>
<organism evidence="9 10">
    <name type="scientific">Magnetospirillum moscoviense</name>
    <dbReference type="NCBI Taxonomy" id="1437059"/>
    <lineage>
        <taxon>Bacteria</taxon>
        <taxon>Pseudomonadati</taxon>
        <taxon>Pseudomonadota</taxon>
        <taxon>Alphaproteobacteria</taxon>
        <taxon>Rhodospirillales</taxon>
        <taxon>Rhodospirillaceae</taxon>
        <taxon>Magnetospirillum</taxon>
    </lineage>
</organism>
<dbReference type="GO" id="GO:0055085">
    <property type="term" value="P:transmembrane transport"/>
    <property type="evidence" value="ECO:0007669"/>
    <property type="project" value="InterPro"/>
</dbReference>
<dbReference type="AlphaFoldDB" id="A0A178MLE2"/>
<dbReference type="EMBL" id="LWQU01000152">
    <property type="protein sequence ID" value="OAN48967.1"/>
    <property type="molecule type" value="Genomic_DNA"/>
</dbReference>
<keyword evidence="5 8" id="KW-0812">Transmembrane</keyword>
<accession>A0A178MLE2</accession>
<evidence type="ECO:0000256" key="4">
    <source>
        <dbReference type="ARBA" id="ARBA00022475"/>
    </source>
</evidence>
<keyword evidence="6 8" id="KW-1133">Transmembrane helix</keyword>
<dbReference type="STRING" id="1437059.A6A05_02995"/>
<keyword evidence="7 8" id="KW-0472">Membrane</keyword>
<evidence type="ECO:0000313" key="10">
    <source>
        <dbReference type="Proteomes" id="UP000078543"/>
    </source>
</evidence>
<feature type="transmembrane region" description="Helical" evidence="8">
    <location>
        <begin position="197"/>
        <end position="214"/>
    </location>
</feature>
<proteinExistence type="inferred from homology"/>
<keyword evidence="3" id="KW-0813">Transport</keyword>
<evidence type="ECO:0000256" key="1">
    <source>
        <dbReference type="ARBA" id="ARBA00004651"/>
    </source>
</evidence>
<protein>
    <recommendedName>
        <fullName evidence="11">Transporter</fullName>
    </recommendedName>
</protein>
<feature type="transmembrane region" description="Helical" evidence="8">
    <location>
        <begin position="62"/>
        <end position="88"/>
    </location>
</feature>
<evidence type="ECO:0000256" key="8">
    <source>
        <dbReference type="SAM" id="Phobius"/>
    </source>
</evidence>
<evidence type="ECO:0000256" key="3">
    <source>
        <dbReference type="ARBA" id="ARBA00022448"/>
    </source>
</evidence>
<dbReference type="InterPro" id="IPR004776">
    <property type="entry name" value="Mem_transp_PIN-like"/>
</dbReference>
<evidence type="ECO:0000256" key="2">
    <source>
        <dbReference type="ARBA" id="ARBA00010145"/>
    </source>
</evidence>
<evidence type="ECO:0000313" key="9">
    <source>
        <dbReference type="EMBL" id="OAN48967.1"/>
    </source>
</evidence>
<dbReference type="GO" id="GO:0005886">
    <property type="term" value="C:plasma membrane"/>
    <property type="evidence" value="ECO:0007669"/>
    <property type="project" value="UniProtKB-SubCell"/>
</dbReference>
<comment type="similarity">
    <text evidence="2">Belongs to the auxin efflux carrier (TC 2.A.69) family.</text>
</comment>
<dbReference type="Proteomes" id="UP000078543">
    <property type="component" value="Unassembled WGS sequence"/>
</dbReference>
<feature type="transmembrane region" description="Helical" evidence="8">
    <location>
        <begin position="127"/>
        <end position="150"/>
    </location>
</feature>
<dbReference type="Pfam" id="PF03547">
    <property type="entry name" value="Mem_trans"/>
    <property type="match status" value="1"/>
</dbReference>
<sequence>MSSILAALAPIFLLILLGHLIRRTGFVAESFWASAEKLTYFVLFPALLIANLAEARLDGLPVAMIAGSQAAAILTMAGLITGAAALGWRAGLDGPGFSSLFQSMIRPNTYVGFAAAAGLYGAHGVTLTAICVAMVVPLVNLLSVLALLHWTGNGRGSGWRLVLPVIKNPLIAACLVGIALNMTGIGLPPIIGPFLKILGQAALAIGLLAVGAGLEPAAVRNGGMSMGWAVAGKLVGMPFLAGLIAWGLGLRGTELAVSVLYAGLPVAPNAYVLARQMGGDAKLVAAMITLTTLVAGLTLPVAGVVAQWAGSAIVGP</sequence>
<reference evidence="9 10" key="1">
    <citation type="submission" date="2016-04" db="EMBL/GenBank/DDBJ databases">
        <title>Draft genome sequence of freshwater magnetotactic bacteria Magnetospirillum marisnigri SP-1 and Magnetospirillum moscoviense BB-1.</title>
        <authorList>
            <person name="Koziaeva V."/>
            <person name="Dziuba M.V."/>
            <person name="Ivanov T.M."/>
            <person name="Kuznetsov B."/>
            <person name="Grouzdev D.S."/>
        </authorList>
    </citation>
    <scope>NUCLEOTIDE SEQUENCE [LARGE SCALE GENOMIC DNA]</scope>
    <source>
        <strain evidence="9 10">BB-1</strain>
    </source>
</reference>
<dbReference type="OrthoDB" id="9805563at2"/>
<dbReference type="Gene3D" id="1.20.1530.20">
    <property type="match status" value="1"/>
</dbReference>
<evidence type="ECO:0000256" key="6">
    <source>
        <dbReference type="ARBA" id="ARBA00022989"/>
    </source>
</evidence>
<feature type="transmembrane region" description="Helical" evidence="8">
    <location>
        <begin position="38"/>
        <end position="55"/>
    </location>
</feature>
<keyword evidence="4" id="KW-1003">Cell membrane</keyword>
<keyword evidence="10" id="KW-1185">Reference proteome</keyword>
<feature type="transmembrane region" description="Helical" evidence="8">
    <location>
        <begin position="286"/>
        <end position="309"/>
    </location>
</feature>
<evidence type="ECO:0000256" key="7">
    <source>
        <dbReference type="ARBA" id="ARBA00023136"/>
    </source>
</evidence>
<comment type="caution">
    <text evidence="9">The sequence shown here is derived from an EMBL/GenBank/DDBJ whole genome shotgun (WGS) entry which is preliminary data.</text>
</comment>
<dbReference type="InterPro" id="IPR038770">
    <property type="entry name" value="Na+/solute_symporter_sf"/>
</dbReference>
<dbReference type="PANTHER" id="PTHR36838">
    <property type="entry name" value="AUXIN EFFLUX CARRIER FAMILY PROTEIN"/>
    <property type="match status" value="1"/>
</dbReference>
<evidence type="ECO:0008006" key="11">
    <source>
        <dbReference type="Google" id="ProtNLM"/>
    </source>
</evidence>
<feature type="transmembrane region" description="Helical" evidence="8">
    <location>
        <begin position="170"/>
        <end position="191"/>
    </location>
</feature>
<feature type="transmembrane region" description="Helical" evidence="8">
    <location>
        <begin position="226"/>
        <end position="249"/>
    </location>
</feature>